<accession>A0A1G2SI43</accession>
<gene>
    <name evidence="2" type="ORF">A2937_02165</name>
</gene>
<dbReference type="Proteomes" id="UP000177987">
    <property type="component" value="Unassembled WGS sequence"/>
</dbReference>
<evidence type="ECO:0000256" key="1">
    <source>
        <dbReference type="SAM" id="Phobius"/>
    </source>
</evidence>
<sequence length="62" mass="7284">MKIPYLSKGQKYVAIGMFAIVVCLIIFLVTQQECRNILSDVRVCEFRYEFLNNIVRWIGNLL</sequence>
<dbReference type="STRING" id="1802727.A2937_02165"/>
<feature type="transmembrane region" description="Helical" evidence="1">
    <location>
        <begin position="12"/>
        <end position="30"/>
    </location>
</feature>
<evidence type="ECO:0000313" key="3">
    <source>
        <dbReference type="Proteomes" id="UP000177987"/>
    </source>
</evidence>
<proteinExistence type="predicted"/>
<comment type="caution">
    <text evidence="2">The sequence shown here is derived from an EMBL/GenBank/DDBJ whole genome shotgun (WGS) entry which is preliminary data.</text>
</comment>
<dbReference type="AlphaFoldDB" id="A0A1G2SI43"/>
<keyword evidence="1" id="KW-1133">Transmembrane helix</keyword>
<evidence type="ECO:0000313" key="2">
    <source>
        <dbReference type="EMBL" id="OHA84319.1"/>
    </source>
</evidence>
<organism evidence="2 3">
    <name type="scientific">Candidatus Yonathbacteria bacterium RIFCSPLOWO2_01_FULL_47_33b</name>
    <dbReference type="NCBI Taxonomy" id="1802727"/>
    <lineage>
        <taxon>Bacteria</taxon>
        <taxon>Candidatus Yonathiibacteriota</taxon>
    </lineage>
</organism>
<name>A0A1G2SI43_9BACT</name>
<protein>
    <submittedName>
        <fullName evidence="2">Uncharacterized protein</fullName>
    </submittedName>
</protein>
<keyword evidence="1" id="KW-0472">Membrane</keyword>
<dbReference type="EMBL" id="MHUW01000002">
    <property type="protein sequence ID" value="OHA84319.1"/>
    <property type="molecule type" value="Genomic_DNA"/>
</dbReference>
<keyword evidence="1" id="KW-0812">Transmembrane</keyword>
<reference evidence="2 3" key="1">
    <citation type="journal article" date="2016" name="Nat. Commun.">
        <title>Thousands of microbial genomes shed light on interconnected biogeochemical processes in an aquifer system.</title>
        <authorList>
            <person name="Anantharaman K."/>
            <person name="Brown C.T."/>
            <person name="Hug L.A."/>
            <person name="Sharon I."/>
            <person name="Castelle C.J."/>
            <person name="Probst A.J."/>
            <person name="Thomas B.C."/>
            <person name="Singh A."/>
            <person name="Wilkins M.J."/>
            <person name="Karaoz U."/>
            <person name="Brodie E.L."/>
            <person name="Williams K.H."/>
            <person name="Hubbard S.S."/>
            <person name="Banfield J.F."/>
        </authorList>
    </citation>
    <scope>NUCLEOTIDE SEQUENCE [LARGE SCALE GENOMIC DNA]</scope>
</reference>